<feature type="domain" description="Di19 C-terminal" evidence="3">
    <location>
        <begin position="116"/>
        <end position="204"/>
    </location>
</feature>
<dbReference type="AlphaFoldDB" id="A0A0D6R289"/>
<evidence type="ECO:0008006" key="5">
    <source>
        <dbReference type="Google" id="ProtNLM"/>
    </source>
</evidence>
<evidence type="ECO:0000256" key="1">
    <source>
        <dbReference type="ARBA" id="ARBA00007109"/>
    </source>
</evidence>
<evidence type="ECO:0000259" key="3">
    <source>
        <dbReference type="Pfam" id="PF14571"/>
    </source>
</evidence>
<dbReference type="PANTHER" id="PTHR31875">
    <property type="entry name" value="PROTEIN DEHYDRATION-INDUCED 19"/>
    <property type="match status" value="1"/>
</dbReference>
<proteinExistence type="inferred from homology"/>
<dbReference type="InterPro" id="IPR033347">
    <property type="entry name" value="Di19"/>
</dbReference>
<dbReference type="EMBL" id="GCKF01035924">
    <property type="protein sequence ID" value="JAG96836.1"/>
    <property type="molecule type" value="Transcribed_RNA"/>
</dbReference>
<dbReference type="InterPro" id="IPR027935">
    <property type="entry name" value="Di19_C"/>
</dbReference>
<dbReference type="InterPro" id="IPR008598">
    <property type="entry name" value="Di19_Zn-bd"/>
</dbReference>
<protein>
    <recommendedName>
        <fullName evidence="5">Drought induced 19 protein type zinc-binding domain-containing protein</fullName>
    </recommendedName>
</protein>
<sequence>MDAEFWASRVTTARRQTDQYFCVEDVEGEGDTRLDFLCPFCYVDFDIASLCCHVEDEHCFDTSTVACPVCTTIVGSDIVGHITRQHSHLFKVQRKRRYLKGGAQPNSALGKERAAMGGGSSRLEVTIGAADPLLSSFICGLPSVETDEQQKTASPEEESLAKDSSDLQAVVSANLVVPDEESKQTIEEGMRRAQFVHQLVLSTILPDEF</sequence>
<comment type="similarity">
    <text evidence="1">Belongs to the Di19 family.</text>
</comment>
<evidence type="ECO:0000259" key="2">
    <source>
        <dbReference type="Pfam" id="PF05605"/>
    </source>
</evidence>
<name>A0A0D6R289_ARACU</name>
<dbReference type="Pfam" id="PF05605">
    <property type="entry name" value="zf-Di19"/>
    <property type="match status" value="1"/>
</dbReference>
<feature type="domain" description="Di19 zinc-binding" evidence="2">
    <location>
        <begin position="35"/>
        <end position="87"/>
    </location>
</feature>
<accession>A0A0D6R289</accession>
<dbReference type="PANTHER" id="PTHR31875:SF6">
    <property type="entry name" value="PROTEIN DEHYDRATION-INDUCED 19"/>
    <property type="match status" value="1"/>
</dbReference>
<reference evidence="4" key="1">
    <citation type="submission" date="2015-03" db="EMBL/GenBank/DDBJ databases">
        <title>A transcriptome of Araucaria cunninghamii, an australian fine timber species.</title>
        <authorList>
            <person name="Jing Yi C.J.Y."/>
            <person name="Yin San L.Y.S."/>
            <person name="Abdul Karim S.S."/>
            <person name="Wan Azmi N.N."/>
            <person name="Hercus R.R."/>
            <person name="Croft L.L."/>
        </authorList>
    </citation>
    <scope>NUCLEOTIDE SEQUENCE</scope>
    <source>
        <strain evidence="4">MI0301</strain>
        <tissue evidence="4">Leaf</tissue>
    </source>
</reference>
<organism evidence="4">
    <name type="scientific">Araucaria cunninghamii</name>
    <name type="common">Hoop pine</name>
    <name type="synonym">Moreton Bay pine</name>
    <dbReference type="NCBI Taxonomy" id="56994"/>
    <lineage>
        <taxon>Eukaryota</taxon>
        <taxon>Viridiplantae</taxon>
        <taxon>Streptophyta</taxon>
        <taxon>Embryophyta</taxon>
        <taxon>Tracheophyta</taxon>
        <taxon>Spermatophyta</taxon>
        <taxon>Pinopsida</taxon>
        <taxon>Pinidae</taxon>
        <taxon>Conifers II</taxon>
        <taxon>Araucariales</taxon>
        <taxon>Araucariaceae</taxon>
        <taxon>Araucaria</taxon>
    </lineage>
</organism>
<dbReference type="Pfam" id="PF14571">
    <property type="entry name" value="Di19_C"/>
    <property type="match status" value="1"/>
</dbReference>
<evidence type="ECO:0000313" key="4">
    <source>
        <dbReference type="EMBL" id="JAG96836.1"/>
    </source>
</evidence>